<dbReference type="EC" id="4.1.1.52" evidence="7"/>
<dbReference type="GO" id="GO:0005829">
    <property type="term" value="C:cytosol"/>
    <property type="evidence" value="ECO:0007669"/>
    <property type="project" value="TreeGrafter"/>
</dbReference>
<keyword evidence="3 8" id="KW-0210">Decarboxylase</keyword>
<evidence type="ECO:0000256" key="5">
    <source>
        <dbReference type="ARBA" id="ARBA00023239"/>
    </source>
</evidence>
<keyword evidence="5 8" id="KW-0456">Lyase</keyword>
<dbReference type="RefSeq" id="XP_051441528.1">
    <property type="nucleotide sequence ID" value="XM_051591531.1"/>
</dbReference>
<reference evidence="10" key="1">
    <citation type="submission" date="2021-06" db="EMBL/GenBank/DDBJ databases">
        <authorList>
            <consortium name="DOE Joint Genome Institute"/>
            <person name="Mondo S.J."/>
            <person name="Amses K.R."/>
            <person name="Simmons D.R."/>
            <person name="Longcore J.E."/>
            <person name="Seto K."/>
            <person name="Alves G.H."/>
            <person name="Bonds A.E."/>
            <person name="Quandt C.A."/>
            <person name="Davis W.J."/>
            <person name="Chang Y."/>
            <person name="Letcher P.M."/>
            <person name="Powell M.J."/>
            <person name="Kuo A."/>
            <person name="Labutti K."/>
            <person name="Pangilinan J."/>
            <person name="Andreopoulos W."/>
            <person name="Tritt A."/>
            <person name="Riley R."/>
            <person name="Hundley H."/>
            <person name="Johnson J."/>
            <person name="Lipzen A."/>
            <person name="Barry K."/>
            <person name="Berbee M.L."/>
            <person name="Buchler N.E."/>
            <person name="Grigoriev I.V."/>
            <person name="Spatafora J.W."/>
            <person name="Stajich J.E."/>
            <person name="James T.Y."/>
        </authorList>
    </citation>
    <scope>NUCLEOTIDE SEQUENCE</scope>
    <source>
        <strain evidence="10">AG</strain>
    </source>
</reference>
<dbReference type="PANTHER" id="PTHR21240:SF29">
    <property type="entry name" value="AMIDOHYDROLASE-RELATED DOMAIN-CONTAINING PROTEIN"/>
    <property type="match status" value="1"/>
</dbReference>
<evidence type="ECO:0000256" key="8">
    <source>
        <dbReference type="RuleBase" id="RU366045"/>
    </source>
</evidence>
<dbReference type="GeneID" id="75916874"/>
<dbReference type="PANTHER" id="PTHR21240">
    <property type="entry name" value="2-AMINO-3-CARBOXYLMUCONATE-6-SEMIALDEHYDE DECARBOXYLASE"/>
    <property type="match status" value="1"/>
</dbReference>
<feature type="domain" description="Amidohydrolase-related" evidence="9">
    <location>
        <begin position="7"/>
        <end position="316"/>
    </location>
</feature>
<dbReference type="GO" id="GO:0047596">
    <property type="term" value="F:6-methylsalicylate decarboxylase activity"/>
    <property type="evidence" value="ECO:0007669"/>
    <property type="project" value="UniProtKB-EC"/>
</dbReference>
<evidence type="ECO:0000256" key="4">
    <source>
        <dbReference type="ARBA" id="ARBA00022833"/>
    </source>
</evidence>
<dbReference type="GO" id="GO:0046872">
    <property type="term" value="F:metal ion binding"/>
    <property type="evidence" value="ECO:0007669"/>
    <property type="project" value="UniProtKB-KW"/>
</dbReference>
<evidence type="ECO:0000259" key="9">
    <source>
        <dbReference type="Pfam" id="PF04909"/>
    </source>
</evidence>
<sequence>MNTHRRIDTHFHVVPDFYAKIVEETGGDPSGWPTPGWTLEQAKAHMAQLGIASAVVSVTAPGTTMYADDIKKGRELARRCNEFCAKLANDDPARFGWFATLPPLTDVAGCIEEIDYAFNHLSVDGVTVLTTYPYQGTSLYLGNEIVHPVWEKLNSINAAVFIHPSSSIMPIVNQYAPKPLFDYPQETTRTAADLVLSGTKAKYPNVKMILSHAGGTLAFLAPRICSISTGMRTTEQLEEDFRSFYFDTALSSSKGQLLALLEFSDPSHIFFGSDVPYAPIEAANAITMRLDEFFAHEEYKHLAQKVDRENALALFPRFSKAGQ</sequence>
<evidence type="ECO:0000313" key="10">
    <source>
        <dbReference type="EMBL" id="KAI8576524.1"/>
    </source>
</evidence>
<keyword evidence="4" id="KW-0862">Zinc</keyword>
<dbReference type="GO" id="GO:0016787">
    <property type="term" value="F:hydrolase activity"/>
    <property type="evidence" value="ECO:0007669"/>
    <property type="project" value="InterPro"/>
</dbReference>
<name>A0AAD5HB68_UMBRA</name>
<dbReference type="Pfam" id="PF04909">
    <property type="entry name" value="Amidohydro_2"/>
    <property type="match status" value="1"/>
</dbReference>
<comment type="similarity">
    <text evidence="1">Belongs to the metallo-dependent hydrolases superfamily. ACMSD family.</text>
</comment>
<evidence type="ECO:0000256" key="3">
    <source>
        <dbReference type="ARBA" id="ARBA00022793"/>
    </source>
</evidence>
<proteinExistence type="inferred from homology"/>
<protein>
    <recommendedName>
        <fullName evidence="7">6-methylsalicylate decarboxylase</fullName>
        <ecNumber evidence="7">4.1.1.52</ecNumber>
    </recommendedName>
</protein>
<keyword evidence="2" id="KW-0479">Metal-binding</keyword>
<dbReference type="Proteomes" id="UP001206595">
    <property type="component" value="Unassembled WGS sequence"/>
</dbReference>
<dbReference type="InterPro" id="IPR032465">
    <property type="entry name" value="ACMSD"/>
</dbReference>
<evidence type="ECO:0000313" key="11">
    <source>
        <dbReference type="Proteomes" id="UP001206595"/>
    </source>
</evidence>
<dbReference type="Gene3D" id="3.20.20.140">
    <property type="entry name" value="Metal-dependent hydrolases"/>
    <property type="match status" value="1"/>
</dbReference>
<dbReference type="AlphaFoldDB" id="A0AAD5HB68"/>
<organism evidence="10 11">
    <name type="scientific">Umbelopsis ramanniana AG</name>
    <dbReference type="NCBI Taxonomy" id="1314678"/>
    <lineage>
        <taxon>Eukaryota</taxon>
        <taxon>Fungi</taxon>
        <taxon>Fungi incertae sedis</taxon>
        <taxon>Mucoromycota</taxon>
        <taxon>Mucoromycotina</taxon>
        <taxon>Umbelopsidomycetes</taxon>
        <taxon>Umbelopsidales</taxon>
        <taxon>Umbelopsidaceae</taxon>
        <taxon>Umbelopsis</taxon>
    </lineage>
</organism>
<dbReference type="GO" id="GO:0019748">
    <property type="term" value="P:secondary metabolic process"/>
    <property type="evidence" value="ECO:0007669"/>
    <property type="project" value="TreeGrafter"/>
</dbReference>
<evidence type="ECO:0000256" key="6">
    <source>
        <dbReference type="ARBA" id="ARBA00036832"/>
    </source>
</evidence>
<comment type="catalytic activity">
    <reaction evidence="6">
        <text>6-methylsalicylate + H(+) = 3-methylphenol + CO2</text>
        <dbReference type="Rhea" id="RHEA:23112"/>
        <dbReference type="ChEBI" id="CHEBI:15378"/>
        <dbReference type="ChEBI" id="CHEBI:16526"/>
        <dbReference type="ChEBI" id="CHEBI:17231"/>
        <dbReference type="ChEBI" id="CHEBI:36658"/>
        <dbReference type="EC" id="4.1.1.52"/>
    </reaction>
    <physiologicalReaction direction="left-to-right" evidence="6">
        <dbReference type="Rhea" id="RHEA:23113"/>
    </physiologicalReaction>
</comment>
<dbReference type="SUPFAM" id="SSF51556">
    <property type="entry name" value="Metallo-dependent hydrolases"/>
    <property type="match status" value="1"/>
</dbReference>
<evidence type="ECO:0000256" key="7">
    <source>
        <dbReference type="ARBA" id="ARBA00038889"/>
    </source>
</evidence>
<evidence type="ECO:0000256" key="2">
    <source>
        <dbReference type="ARBA" id="ARBA00022723"/>
    </source>
</evidence>
<dbReference type="InterPro" id="IPR006680">
    <property type="entry name" value="Amidohydro-rel"/>
</dbReference>
<comment type="caution">
    <text evidence="10">The sequence shown here is derived from an EMBL/GenBank/DDBJ whole genome shotgun (WGS) entry which is preliminary data.</text>
</comment>
<dbReference type="EMBL" id="MU620954">
    <property type="protein sequence ID" value="KAI8576524.1"/>
    <property type="molecule type" value="Genomic_DNA"/>
</dbReference>
<keyword evidence="11" id="KW-1185">Reference proteome</keyword>
<dbReference type="InterPro" id="IPR032466">
    <property type="entry name" value="Metal_Hydrolase"/>
</dbReference>
<accession>A0AAD5HB68</accession>
<reference evidence="10" key="2">
    <citation type="journal article" date="2022" name="Proc. Natl. Acad. Sci. U.S.A.">
        <title>Diploid-dominant life cycles characterize the early evolution of Fungi.</title>
        <authorList>
            <person name="Amses K.R."/>
            <person name="Simmons D.R."/>
            <person name="Longcore J.E."/>
            <person name="Mondo S.J."/>
            <person name="Seto K."/>
            <person name="Jeronimo G.H."/>
            <person name="Bonds A.E."/>
            <person name="Quandt C.A."/>
            <person name="Davis W.J."/>
            <person name="Chang Y."/>
            <person name="Federici B.A."/>
            <person name="Kuo A."/>
            <person name="LaButti K."/>
            <person name="Pangilinan J."/>
            <person name="Andreopoulos W."/>
            <person name="Tritt A."/>
            <person name="Riley R."/>
            <person name="Hundley H."/>
            <person name="Johnson J."/>
            <person name="Lipzen A."/>
            <person name="Barry K."/>
            <person name="Lang B.F."/>
            <person name="Cuomo C.A."/>
            <person name="Buchler N.E."/>
            <person name="Grigoriev I.V."/>
            <person name="Spatafora J.W."/>
            <person name="Stajich J.E."/>
            <person name="James T.Y."/>
        </authorList>
    </citation>
    <scope>NUCLEOTIDE SEQUENCE</scope>
    <source>
        <strain evidence="10">AG</strain>
    </source>
</reference>
<gene>
    <name evidence="10" type="ORF">K450DRAFT_256592</name>
</gene>
<evidence type="ECO:0000256" key="1">
    <source>
        <dbReference type="ARBA" id="ARBA00005871"/>
    </source>
</evidence>